<organism evidence="1 2">
    <name type="scientific">Pullulanibacillus camelliae</name>
    <dbReference type="NCBI Taxonomy" id="1707096"/>
    <lineage>
        <taxon>Bacteria</taxon>
        <taxon>Bacillati</taxon>
        <taxon>Bacillota</taxon>
        <taxon>Bacilli</taxon>
        <taxon>Bacillales</taxon>
        <taxon>Sporolactobacillaceae</taxon>
        <taxon>Pullulanibacillus</taxon>
    </lineage>
</organism>
<dbReference type="AlphaFoldDB" id="A0A8J2YFX0"/>
<reference evidence="1" key="2">
    <citation type="submission" date="2020-09" db="EMBL/GenBank/DDBJ databases">
        <authorList>
            <person name="Sun Q."/>
            <person name="Zhou Y."/>
        </authorList>
    </citation>
    <scope>NUCLEOTIDE SEQUENCE</scope>
    <source>
        <strain evidence="1">CGMCC 1.15371</strain>
    </source>
</reference>
<dbReference type="EMBL" id="BMIR01000002">
    <property type="protein sequence ID" value="GGE30955.1"/>
    <property type="molecule type" value="Genomic_DNA"/>
</dbReference>
<protein>
    <submittedName>
        <fullName evidence="1">Uncharacterized protein</fullName>
    </submittedName>
</protein>
<name>A0A8J2YFX0_9BACL</name>
<reference evidence="1" key="1">
    <citation type="journal article" date="2014" name="Int. J. Syst. Evol. Microbiol.">
        <title>Complete genome sequence of Corynebacterium casei LMG S-19264T (=DSM 44701T), isolated from a smear-ripened cheese.</title>
        <authorList>
            <consortium name="US DOE Joint Genome Institute (JGI-PGF)"/>
            <person name="Walter F."/>
            <person name="Albersmeier A."/>
            <person name="Kalinowski J."/>
            <person name="Ruckert C."/>
        </authorList>
    </citation>
    <scope>NUCLEOTIDE SEQUENCE</scope>
    <source>
        <strain evidence="1">CGMCC 1.15371</strain>
    </source>
</reference>
<keyword evidence="2" id="KW-1185">Reference proteome</keyword>
<sequence length="43" mass="4972">MNTVAVINKLRSKRAVNTNKGIKWFGYHDLKQVEGDLKEKLPM</sequence>
<proteinExistence type="predicted"/>
<comment type="caution">
    <text evidence="1">The sequence shown here is derived from an EMBL/GenBank/DDBJ whole genome shotgun (WGS) entry which is preliminary data.</text>
</comment>
<gene>
    <name evidence="1" type="ORF">GCM10011391_07020</name>
</gene>
<evidence type="ECO:0000313" key="1">
    <source>
        <dbReference type="EMBL" id="GGE30955.1"/>
    </source>
</evidence>
<dbReference type="Proteomes" id="UP000628775">
    <property type="component" value="Unassembled WGS sequence"/>
</dbReference>
<accession>A0A8J2YFX0</accession>
<evidence type="ECO:0000313" key="2">
    <source>
        <dbReference type="Proteomes" id="UP000628775"/>
    </source>
</evidence>